<evidence type="ECO:0000256" key="3">
    <source>
        <dbReference type="ARBA" id="ARBA00022691"/>
    </source>
</evidence>
<keyword evidence="7" id="KW-1185">Reference proteome</keyword>
<dbReference type="InterPro" id="IPR001690">
    <property type="entry name" value="Autoind_synthase"/>
</dbReference>
<keyword evidence="3" id="KW-0949">S-adenosyl-L-methionine</keyword>
<dbReference type="EMBL" id="CP004372">
    <property type="protein sequence ID" value="AHM03969.1"/>
    <property type="molecule type" value="Genomic_DNA"/>
</dbReference>
<dbReference type="SUPFAM" id="SSF55729">
    <property type="entry name" value="Acyl-CoA N-acyltransferases (Nat)"/>
    <property type="match status" value="1"/>
</dbReference>
<dbReference type="Pfam" id="PF00765">
    <property type="entry name" value="Autoind_synth"/>
    <property type="match status" value="1"/>
</dbReference>
<dbReference type="InterPro" id="IPR016181">
    <property type="entry name" value="Acyl_CoA_acyltransferase"/>
</dbReference>
<dbReference type="RefSeq" id="WP_025311794.1">
    <property type="nucleotide sequence ID" value="NZ_CP004372.1"/>
</dbReference>
<keyword evidence="2" id="KW-0808">Transferase</keyword>
<dbReference type="PATRIC" id="fig|1294273.3.peg.1562"/>
<dbReference type="Gene3D" id="3.40.630.30">
    <property type="match status" value="1"/>
</dbReference>
<dbReference type="HOGENOM" id="CLU_085711_1_0_5"/>
<sequence length="195" mass="22013">METATLSFDNMHTYGPLFANMLKARHRTFIEGKQWDLPEEAGMEFDQYDTAQSRWVCVHENGRVMAGVRLTPTTAKCGIYSYMVRDAQRGLLDTIPGNLLWEPAPIADHIWDANRLFVVDDVPTEIRRRVQMSLMGHMVRSARAQGATILIGLLPTLIPRLARRLGIDMVPAGPEMSFAGVPHRVYFVSMASKMH</sequence>
<protein>
    <recommendedName>
        <fullName evidence="8">Acyl-homoserine-lactone synthase</fullName>
    </recommendedName>
</protein>
<dbReference type="AlphaFoldDB" id="W8RS38"/>
<dbReference type="PANTHER" id="PTHR39322">
    <property type="entry name" value="ACYL-HOMOSERINE-LACTONE SYNTHASE"/>
    <property type="match status" value="1"/>
</dbReference>
<proteinExistence type="inferred from homology"/>
<dbReference type="GO" id="GO:0016740">
    <property type="term" value="F:transferase activity"/>
    <property type="evidence" value="ECO:0007669"/>
    <property type="project" value="UniProtKB-KW"/>
</dbReference>
<dbReference type="KEGG" id="red:roselon_01587"/>
<name>W8RS38_9RHOB</name>
<dbReference type="PROSITE" id="PS51187">
    <property type="entry name" value="AUTOINDUCER_SYNTH_2"/>
    <property type="match status" value="1"/>
</dbReference>
<dbReference type="PANTHER" id="PTHR39322:SF1">
    <property type="entry name" value="ISOVALERYL-HOMOSERINE LACTONE SYNTHASE"/>
    <property type="match status" value="1"/>
</dbReference>
<organism evidence="6 7">
    <name type="scientific">Roseicyclus elongatus DSM 19469</name>
    <dbReference type="NCBI Taxonomy" id="1294273"/>
    <lineage>
        <taxon>Bacteria</taxon>
        <taxon>Pseudomonadati</taxon>
        <taxon>Pseudomonadota</taxon>
        <taxon>Alphaproteobacteria</taxon>
        <taxon>Rhodobacterales</taxon>
        <taxon>Roseobacteraceae</taxon>
        <taxon>Roseicyclus</taxon>
    </lineage>
</organism>
<evidence type="ECO:0008006" key="8">
    <source>
        <dbReference type="Google" id="ProtNLM"/>
    </source>
</evidence>
<dbReference type="Proteomes" id="UP000019593">
    <property type="component" value="Chromosome"/>
</dbReference>
<reference evidence="6 7" key="1">
    <citation type="submission" date="2013-03" db="EMBL/GenBank/DDBJ databases">
        <authorList>
            <person name="Fiebig A."/>
            <person name="Goeker M."/>
            <person name="Klenk H.-P.P."/>
        </authorList>
    </citation>
    <scope>NUCLEOTIDE SEQUENCE [LARGE SCALE GENOMIC DNA]</scope>
    <source>
        <strain evidence="7">DSM 19469</strain>
    </source>
</reference>
<gene>
    <name evidence="6" type="ORF">roselon_01587</name>
</gene>
<evidence type="ECO:0000256" key="2">
    <source>
        <dbReference type="ARBA" id="ARBA00022679"/>
    </source>
</evidence>
<evidence type="ECO:0000313" key="7">
    <source>
        <dbReference type="Proteomes" id="UP000019593"/>
    </source>
</evidence>
<keyword evidence="4 5" id="KW-0071">Autoinducer synthesis</keyword>
<evidence type="ECO:0000256" key="4">
    <source>
        <dbReference type="ARBA" id="ARBA00022929"/>
    </source>
</evidence>
<evidence type="ECO:0000256" key="5">
    <source>
        <dbReference type="PROSITE-ProRule" id="PRU00533"/>
    </source>
</evidence>
<dbReference type="GO" id="GO:0009372">
    <property type="term" value="P:quorum sensing"/>
    <property type="evidence" value="ECO:0007669"/>
    <property type="project" value="UniProtKB-UniRule"/>
</dbReference>
<dbReference type="STRING" id="1294273.roselon_01587"/>
<keyword evidence="1 5" id="KW-0673">Quorum sensing</keyword>
<evidence type="ECO:0000256" key="1">
    <source>
        <dbReference type="ARBA" id="ARBA00022654"/>
    </source>
</evidence>
<comment type="similarity">
    <text evidence="5">Belongs to the autoinducer synthase family.</text>
</comment>
<dbReference type="GO" id="GO:0007165">
    <property type="term" value="P:signal transduction"/>
    <property type="evidence" value="ECO:0007669"/>
    <property type="project" value="TreeGrafter"/>
</dbReference>
<accession>W8RS38</accession>
<dbReference type="OrthoDB" id="6169313at2"/>
<evidence type="ECO:0000313" key="6">
    <source>
        <dbReference type="EMBL" id="AHM03969.1"/>
    </source>
</evidence>
<dbReference type="eggNOG" id="COG3916">
    <property type="taxonomic scope" value="Bacteria"/>
</dbReference>